<feature type="domain" description="ABC transporter" evidence="4">
    <location>
        <begin position="3"/>
        <end position="236"/>
    </location>
</feature>
<dbReference type="AlphaFoldDB" id="A0A537IQQ9"/>
<organism evidence="5 6">
    <name type="scientific">Candidatus Segetimicrobium genomatis</name>
    <dbReference type="NCBI Taxonomy" id="2569760"/>
    <lineage>
        <taxon>Bacteria</taxon>
        <taxon>Bacillati</taxon>
        <taxon>Candidatus Sysuimicrobiota</taxon>
        <taxon>Candidatus Sysuimicrobiia</taxon>
        <taxon>Candidatus Sysuimicrobiales</taxon>
        <taxon>Candidatus Segetimicrobiaceae</taxon>
        <taxon>Candidatus Segetimicrobium</taxon>
    </lineage>
</organism>
<evidence type="ECO:0000256" key="3">
    <source>
        <dbReference type="ARBA" id="ARBA00022840"/>
    </source>
</evidence>
<evidence type="ECO:0000313" key="5">
    <source>
        <dbReference type="EMBL" id="TMI73577.1"/>
    </source>
</evidence>
<dbReference type="InterPro" id="IPR027417">
    <property type="entry name" value="P-loop_NTPase"/>
</dbReference>
<dbReference type="EMBL" id="VBAP01000069">
    <property type="protein sequence ID" value="TMI73577.1"/>
    <property type="molecule type" value="Genomic_DNA"/>
</dbReference>
<dbReference type="PANTHER" id="PTHR42788:SF13">
    <property type="entry name" value="ALIPHATIC SULFONATES IMPORT ATP-BINDING PROTEIN SSUB"/>
    <property type="match status" value="1"/>
</dbReference>
<accession>A0A537IQQ9</accession>
<dbReference type="SMART" id="SM00382">
    <property type="entry name" value="AAA"/>
    <property type="match status" value="1"/>
</dbReference>
<dbReference type="CDD" id="cd03293">
    <property type="entry name" value="ABC_NrtD_SsuB_transporters"/>
    <property type="match status" value="1"/>
</dbReference>
<dbReference type="SUPFAM" id="SSF52540">
    <property type="entry name" value="P-loop containing nucleoside triphosphate hydrolases"/>
    <property type="match status" value="1"/>
</dbReference>
<dbReference type="Proteomes" id="UP000318834">
    <property type="component" value="Unassembled WGS sequence"/>
</dbReference>
<protein>
    <submittedName>
        <fullName evidence="5">ABC transporter ATP-binding protein</fullName>
    </submittedName>
</protein>
<dbReference type="InterPro" id="IPR050166">
    <property type="entry name" value="ABC_transporter_ATP-bind"/>
</dbReference>
<reference evidence="5 6" key="1">
    <citation type="journal article" date="2019" name="Nat. Microbiol.">
        <title>Mediterranean grassland soil C-N compound turnover is dependent on rainfall and depth, and is mediated by genomically divergent microorganisms.</title>
        <authorList>
            <person name="Diamond S."/>
            <person name="Andeer P.F."/>
            <person name="Li Z."/>
            <person name="Crits-Christoph A."/>
            <person name="Burstein D."/>
            <person name="Anantharaman K."/>
            <person name="Lane K.R."/>
            <person name="Thomas B.C."/>
            <person name="Pan C."/>
            <person name="Northen T.R."/>
            <person name="Banfield J.F."/>
        </authorList>
    </citation>
    <scope>NUCLEOTIDE SEQUENCE [LARGE SCALE GENOMIC DNA]</scope>
    <source>
        <strain evidence="5">NP_8</strain>
    </source>
</reference>
<dbReference type="PROSITE" id="PS00211">
    <property type="entry name" value="ABC_TRANSPORTER_1"/>
    <property type="match status" value="1"/>
</dbReference>
<proteinExistence type="predicted"/>
<evidence type="ECO:0000256" key="1">
    <source>
        <dbReference type="ARBA" id="ARBA00022448"/>
    </source>
</evidence>
<dbReference type="Pfam" id="PF00005">
    <property type="entry name" value="ABC_tran"/>
    <property type="match status" value="1"/>
</dbReference>
<dbReference type="PROSITE" id="PS50893">
    <property type="entry name" value="ABC_TRANSPORTER_2"/>
    <property type="match status" value="1"/>
</dbReference>
<keyword evidence="3 5" id="KW-0067">ATP-binding</keyword>
<dbReference type="GO" id="GO:0016887">
    <property type="term" value="F:ATP hydrolysis activity"/>
    <property type="evidence" value="ECO:0007669"/>
    <property type="project" value="InterPro"/>
</dbReference>
<sequence>MKLAIEDVYKSFDPFTASSRRFVLRGVTLQAAQGEFLSLLGHSGCGKSTLLNLVAGYIKPDRGRILIDGTTVEGPGADRGVVFQEYALFPWYTVHENIAFGPQVRGVPAGTAQEMTQRYIALVGLTGFEHVYPDALSGGMKQRVGIARALANEPTVLLMDEPFGALDALTREAMRQELLRIWLQVRPTVVFVTHSIPEAVALSDRIAVMNLRGTLEGIIPVDLPRPRDSHAAQFLEYVKALEQMLMVDRKSSVRREPAALSEE</sequence>
<gene>
    <name evidence="5" type="ORF">E6H05_09470</name>
</gene>
<evidence type="ECO:0000259" key="4">
    <source>
        <dbReference type="PROSITE" id="PS50893"/>
    </source>
</evidence>
<evidence type="ECO:0000256" key="2">
    <source>
        <dbReference type="ARBA" id="ARBA00022741"/>
    </source>
</evidence>
<dbReference type="InterPro" id="IPR017871">
    <property type="entry name" value="ABC_transporter-like_CS"/>
</dbReference>
<name>A0A537IQQ9_9BACT</name>
<dbReference type="InterPro" id="IPR003593">
    <property type="entry name" value="AAA+_ATPase"/>
</dbReference>
<dbReference type="Gene3D" id="3.40.50.300">
    <property type="entry name" value="P-loop containing nucleotide triphosphate hydrolases"/>
    <property type="match status" value="1"/>
</dbReference>
<evidence type="ECO:0000313" key="6">
    <source>
        <dbReference type="Proteomes" id="UP000318834"/>
    </source>
</evidence>
<dbReference type="InterPro" id="IPR003439">
    <property type="entry name" value="ABC_transporter-like_ATP-bd"/>
</dbReference>
<keyword evidence="1" id="KW-0813">Transport</keyword>
<keyword evidence="2" id="KW-0547">Nucleotide-binding</keyword>
<dbReference type="PANTHER" id="PTHR42788">
    <property type="entry name" value="TAURINE IMPORT ATP-BINDING PROTEIN-RELATED"/>
    <property type="match status" value="1"/>
</dbReference>
<comment type="caution">
    <text evidence="5">The sequence shown here is derived from an EMBL/GenBank/DDBJ whole genome shotgun (WGS) entry which is preliminary data.</text>
</comment>
<dbReference type="GO" id="GO:0005524">
    <property type="term" value="F:ATP binding"/>
    <property type="evidence" value="ECO:0007669"/>
    <property type="project" value="UniProtKB-KW"/>
</dbReference>